<evidence type="ECO:0000256" key="1">
    <source>
        <dbReference type="SAM" id="MobiDB-lite"/>
    </source>
</evidence>
<dbReference type="Pfam" id="PF25043">
    <property type="entry name" value="DUF7788"/>
    <property type="match status" value="1"/>
</dbReference>
<dbReference type="Pfam" id="PF11443">
    <property type="entry name" value="DUF2828"/>
    <property type="match status" value="1"/>
</dbReference>
<dbReference type="SUPFAM" id="SSF53300">
    <property type="entry name" value="vWA-like"/>
    <property type="match status" value="1"/>
</dbReference>
<organism evidence="4 5">
    <name type="scientific">Fusarium acuminatum</name>
    <dbReference type="NCBI Taxonomy" id="5515"/>
    <lineage>
        <taxon>Eukaryota</taxon>
        <taxon>Fungi</taxon>
        <taxon>Dikarya</taxon>
        <taxon>Ascomycota</taxon>
        <taxon>Pezizomycotina</taxon>
        <taxon>Sordariomycetes</taxon>
        <taxon>Hypocreomycetidae</taxon>
        <taxon>Hypocreales</taxon>
        <taxon>Nectriaceae</taxon>
        <taxon>Fusarium</taxon>
        <taxon>Fusarium tricinctum species complex</taxon>
    </lineage>
</organism>
<reference evidence="4 5" key="1">
    <citation type="submission" date="2024-04" db="EMBL/GenBank/DDBJ databases">
        <title>Complete genome sequence of Fusarium acuminatum.</title>
        <authorList>
            <person name="Lan B."/>
        </authorList>
    </citation>
    <scope>NUCLEOTIDE SEQUENCE [LARGE SCALE GENOMIC DNA]</scope>
    <source>
        <strain evidence="4">1A</strain>
    </source>
</reference>
<feature type="compositionally biased region" description="Basic and acidic residues" evidence="1">
    <location>
        <begin position="360"/>
        <end position="370"/>
    </location>
</feature>
<dbReference type="Gene3D" id="3.40.50.410">
    <property type="entry name" value="von Willebrand factor, type A domain"/>
    <property type="match status" value="1"/>
</dbReference>
<feature type="region of interest" description="Disordered" evidence="1">
    <location>
        <begin position="814"/>
        <end position="842"/>
    </location>
</feature>
<feature type="region of interest" description="Disordered" evidence="1">
    <location>
        <begin position="295"/>
        <end position="370"/>
    </location>
</feature>
<dbReference type="PANTHER" id="PTHR31373:SF27">
    <property type="entry name" value="TROVE DOMAIN-CONTAINING PROTEIN"/>
    <property type="match status" value="1"/>
</dbReference>
<dbReference type="InterPro" id="IPR056690">
    <property type="entry name" value="DUF7788"/>
</dbReference>
<accession>A0ABZ2WK83</accession>
<dbReference type="EMBL" id="CP151260">
    <property type="protein sequence ID" value="WZH41023.1"/>
    <property type="molecule type" value="Genomic_DNA"/>
</dbReference>
<gene>
    <name evidence="4" type="ORF">QYS62_001965</name>
</gene>
<dbReference type="InterPro" id="IPR058580">
    <property type="entry name" value="DUF2828"/>
</dbReference>
<evidence type="ECO:0008006" key="6">
    <source>
        <dbReference type="Google" id="ProtNLM"/>
    </source>
</evidence>
<feature type="region of interest" description="Disordered" evidence="1">
    <location>
        <begin position="771"/>
        <end position="792"/>
    </location>
</feature>
<evidence type="ECO:0000313" key="5">
    <source>
        <dbReference type="Proteomes" id="UP001489902"/>
    </source>
</evidence>
<feature type="domain" description="DUF2828" evidence="2">
    <location>
        <begin position="133"/>
        <end position="598"/>
    </location>
</feature>
<name>A0ABZ2WK83_9HYPO</name>
<dbReference type="Proteomes" id="UP001489902">
    <property type="component" value="Chromosome 1"/>
</dbReference>
<dbReference type="InterPro" id="IPR011205">
    <property type="entry name" value="UCP015417_vWA"/>
</dbReference>
<dbReference type="PANTHER" id="PTHR31373">
    <property type="entry name" value="OS06G0652100 PROTEIN"/>
    <property type="match status" value="1"/>
</dbReference>
<evidence type="ECO:0000259" key="2">
    <source>
        <dbReference type="Pfam" id="PF11443"/>
    </source>
</evidence>
<evidence type="ECO:0000259" key="3">
    <source>
        <dbReference type="Pfam" id="PF25043"/>
    </source>
</evidence>
<feature type="compositionally biased region" description="Acidic residues" evidence="1">
    <location>
        <begin position="815"/>
        <end position="837"/>
    </location>
</feature>
<dbReference type="InterPro" id="IPR036465">
    <property type="entry name" value="vWFA_dom_sf"/>
</dbReference>
<evidence type="ECO:0000313" key="4">
    <source>
        <dbReference type="EMBL" id="WZH41023.1"/>
    </source>
</evidence>
<keyword evidence="5" id="KW-1185">Reference proteome</keyword>
<protein>
    <recommendedName>
        <fullName evidence="6">DUF2828 domain-containing protein</fullName>
    </recommendedName>
</protein>
<sequence length="871" mass="97506">MASPTTSDMPWFLKSSCPVLFPFEEVVRKPQAEFEDYLRREIAGRHDDTSKVEGGDADQAMTDADKSETFTLVSDSTSGEIRQGLEAVNVSDHTAQESKTEDAKPAESHPFMEGLINYGKEEPLRNLENMMCTENGDLAYRSSEDALVDLFQELEDVVSGPRLLELLSAAWKENPIATLRIIFNARSIHLGKSSRTTFYRCAGWLAQYHPLTLVANLPWLTRPIIEKRVEKKDEKKEDEDIVIVDNGNEDDSTKYNVKDGVAHGYWKDLLNLLALAANDKLTVLDNPKDVLNSENPGIIRGKSTLKLGGRGGRRSRGTARASRAGGHSRGIKRGRVSPTMEIRTEKDDGDEEAKKKSRLGPKEFRRESRADRHETAVTIFKNDPVYRALHLSIARLFAEQLKRDVQALRGDDKQAKRSISLCGKWAPSHDHFHDRHTFIVSTIAEILYPRGSIDNEKLNPTDDRETYLRFAREEYRKDTSALRKHLEIVEREITAKKYENIKYDRVPSLAMNQYSKLFIENDIDRFGEYLDRVAEGKANISGATLLPSTLIHKVRAGASGHASDANQLLKQKIADIESKVVDGQWNTLVQRIKDSGTMESSIAVCDVSGSMSYPVFSDKTAPIDSAVGLSLLLAEVSKPPFGGTFITFSEKPAVVQIDLSKTLREKVEAMDSSDWGMSTNFVSVFQDLILPMAIQNNLKQEDMVKRVFVFSDMQFNEASEPDPWSSDYSSGGTIPQWNTSFERVKSKFKQAGYEIPELVFWNLAGGRAGYAGSAEDAENDGDPIAPKPVKSDEEGTCLVSGYSQGMLKVFLDGGSFEEEEGEDDEDEVVVEKDEEGNVTEKKKKKKVKMTPLKIVQKAISHKAYEMLRVVD</sequence>
<proteinExistence type="predicted"/>
<feature type="domain" description="DUF7788" evidence="3">
    <location>
        <begin position="600"/>
        <end position="859"/>
    </location>
</feature>